<dbReference type="PANTHER" id="PTHR42813">
    <property type="entry name" value="ZINC-TYPE ALCOHOL DEHYDROGENASE-LIKE"/>
    <property type="match status" value="1"/>
</dbReference>
<dbReference type="EMBL" id="DXCP01000040">
    <property type="protein sequence ID" value="HIY79878.1"/>
    <property type="molecule type" value="Genomic_DNA"/>
</dbReference>
<dbReference type="InterPro" id="IPR036291">
    <property type="entry name" value="NAD(P)-bd_dom_sf"/>
</dbReference>
<dbReference type="SUPFAM" id="SSF51735">
    <property type="entry name" value="NAD(P)-binding Rossmann-fold domains"/>
    <property type="match status" value="1"/>
</dbReference>
<comment type="similarity">
    <text evidence="2 6">Belongs to the zinc-containing alcohol dehydrogenase family.</text>
</comment>
<dbReference type="PANTHER" id="PTHR42813:SF4">
    <property type="entry name" value="NADP-DEPENDENT ISOPROPANOL DEHYDROGENASE"/>
    <property type="match status" value="1"/>
</dbReference>
<comment type="caution">
    <text evidence="9">The sequence shown here is derived from an EMBL/GenBank/DDBJ whole genome shotgun (WGS) entry which is preliminary data.</text>
</comment>
<evidence type="ECO:0000256" key="3">
    <source>
        <dbReference type="ARBA" id="ARBA00022723"/>
    </source>
</evidence>
<dbReference type="Pfam" id="PF08240">
    <property type="entry name" value="ADH_N"/>
    <property type="match status" value="1"/>
</dbReference>
<evidence type="ECO:0000259" key="8">
    <source>
        <dbReference type="Pfam" id="PF08240"/>
    </source>
</evidence>
<dbReference type="InterPro" id="IPR013154">
    <property type="entry name" value="ADH-like_N"/>
</dbReference>
<evidence type="ECO:0000256" key="4">
    <source>
        <dbReference type="ARBA" id="ARBA00022833"/>
    </source>
</evidence>
<dbReference type="SUPFAM" id="SSF50129">
    <property type="entry name" value="GroES-like"/>
    <property type="match status" value="1"/>
</dbReference>
<sequence>MRGYGVIEVNNPGWMEKDRPQVGPLDALLRPVAVAPCSSDTHCMHGGSGPKHNLILGHESIGEVVEVGELVQNFRPGDIVVVPCNTPDWEVPQLQRRNDNNAHDRRLIGSFKFMGSKDGVFAEFYHVNNADANLVAKPEDVSVEDALMTVDMMSTGFYGVEQADVQFGDTVVVFGIGPVGLMAIAGAALRGAGRIIGIGTRPNCAALAREFGATDIVSYKEGDVVEQILDLAGPVDACIIAGGRASSVNQALQLTRPGGVISNINYFDASETFEIPTALWGLGMSDVALKTGFCPGGAYRIGRLLNIIRAGRLHPGKMLNYTFEGFDKIEDAFRVMDEKPRDLIKPIVKISW</sequence>
<dbReference type="InterPro" id="IPR002328">
    <property type="entry name" value="ADH_Zn_CS"/>
</dbReference>
<evidence type="ECO:0000313" key="9">
    <source>
        <dbReference type="EMBL" id="HIY79878.1"/>
    </source>
</evidence>
<reference evidence="9" key="2">
    <citation type="submission" date="2021-04" db="EMBL/GenBank/DDBJ databases">
        <authorList>
            <person name="Gilroy R."/>
        </authorList>
    </citation>
    <scope>NUCLEOTIDE SEQUENCE</scope>
    <source>
        <strain evidence="9">ChiHjej10B9-743</strain>
    </source>
</reference>
<evidence type="ECO:0000313" key="10">
    <source>
        <dbReference type="Proteomes" id="UP000824133"/>
    </source>
</evidence>
<evidence type="ECO:0000259" key="7">
    <source>
        <dbReference type="Pfam" id="PF00107"/>
    </source>
</evidence>
<dbReference type="Gene3D" id="3.90.180.10">
    <property type="entry name" value="Medium-chain alcohol dehydrogenases, catalytic domain"/>
    <property type="match status" value="1"/>
</dbReference>
<dbReference type="GO" id="GO:0016491">
    <property type="term" value="F:oxidoreductase activity"/>
    <property type="evidence" value="ECO:0007669"/>
    <property type="project" value="UniProtKB-KW"/>
</dbReference>
<dbReference type="AlphaFoldDB" id="A0A9D1ZBR2"/>
<evidence type="ECO:0000256" key="6">
    <source>
        <dbReference type="RuleBase" id="RU361277"/>
    </source>
</evidence>
<dbReference type="InterPro" id="IPR011032">
    <property type="entry name" value="GroES-like_sf"/>
</dbReference>
<protein>
    <submittedName>
        <fullName evidence="9">Zinc-binding dehydrogenase</fullName>
    </submittedName>
</protein>
<dbReference type="Pfam" id="PF00107">
    <property type="entry name" value="ADH_zinc_N"/>
    <property type="match status" value="1"/>
</dbReference>
<dbReference type="Proteomes" id="UP000824133">
    <property type="component" value="Unassembled WGS sequence"/>
</dbReference>
<comment type="cofactor">
    <cofactor evidence="1 6">
        <name>Zn(2+)</name>
        <dbReference type="ChEBI" id="CHEBI:29105"/>
    </cofactor>
</comment>
<proteinExistence type="inferred from homology"/>
<name>A0A9D1ZBR2_9ACTN</name>
<keyword evidence="5" id="KW-0560">Oxidoreductase</keyword>
<keyword evidence="3 6" id="KW-0479">Metal-binding</keyword>
<reference evidence="9" key="1">
    <citation type="journal article" date="2021" name="PeerJ">
        <title>Extensive microbial diversity within the chicken gut microbiome revealed by metagenomics and culture.</title>
        <authorList>
            <person name="Gilroy R."/>
            <person name="Ravi A."/>
            <person name="Getino M."/>
            <person name="Pursley I."/>
            <person name="Horton D.L."/>
            <person name="Alikhan N.F."/>
            <person name="Baker D."/>
            <person name="Gharbi K."/>
            <person name="Hall N."/>
            <person name="Watson M."/>
            <person name="Adriaenssens E.M."/>
            <person name="Foster-Nyarko E."/>
            <person name="Jarju S."/>
            <person name="Secka A."/>
            <person name="Antonio M."/>
            <person name="Oren A."/>
            <person name="Chaudhuri R.R."/>
            <person name="La Ragione R."/>
            <person name="Hildebrand F."/>
            <person name="Pallen M.J."/>
        </authorList>
    </citation>
    <scope>NUCLEOTIDE SEQUENCE</scope>
    <source>
        <strain evidence="9">ChiHjej10B9-743</strain>
    </source>
</reference>
<dbReference type="GO" id="GO:0008270">
    <property type="term" value="F:zinc ion binding"/>
    <property type="evidence" value="ECO:0007669"/>
    <property type="project" value="InterPro"/>
</dbReference>
<gene>
    <name evidence="9" type="ORF">IAA42_05535</name>
</gene>
<evidence type="ECO:0000256" key="2">
    <source>
        <dbReference type="ARBA" id="ARBA00008072"/>
    </source>
</evidence>
<dbReference type="Gene3D" id="3.40.50.720">
    <property type="entry name" value="NAD(P)-binding Rossmann-like Domain"/>
    <property type="match status" value="1"/>
</dbReference>
<keyword evidence="4 6" id="KW-0862">Zinc</keyword>
<dbReference type="PROSITE" id="PS00059">
    <property type="entry name" value="ADH_ZINC"/>
    <property type="match status" value="1"/>
</dbReference>
<evidence type="ECO:0000256" key="1">
    <source>
        <dbReference type="ARBA" id="ARBA00001947"/>
    </source>
</evidence>
<accession>A0A9D1ZBR2</accession>
<feature type="domain" description="Alcohol dehydrogenase-like N-terminal" evidence="8">
    <location>
        <begin position="24"/>
        <end position="131"/>
    </location>
</feature>
<evidence type="ECO:0000256" key="5">
    <source>
        <dbReference type="ARBA" id="ARBA00023002"/>
    </source>
</evidence>
<dbReference type="InterPro" id="IPR013149">
    <property type="entry name" value="ADH-like_C"/>
</dbReference>
<organism evidence="9 10">
    <name type="scientific">Candidatus Olsenella excrementavium</name>
    <dbReference type="NCBI Taxonomy" id="2838709"/>
    <lineage>
        <taxon>Bacteria</taxon>
        <taxon>Bacillati</taxon>
        <taxon>Actinomycetota</taxon>
        <taxon>Coriobacteriia</taxon>
        <taxon>Coriobacteriales</taxon>
        <taxon>Atopobiaceae</taxon>
        <taxon>Olsenella</taxon>
    </lineage>
</organism>
<feature type="domain" description="Alcohol dehydrogenase-like C-terminal" evidence="7">
    <location>
        <begin position="178"/>
        <end position="276"/>
    </location>
</feature>